<accession>V9H694</accession>
<evidence type="ECO:0000313" key="2">
    <source>
        <dbReference type="Proteomes" id="UP000017813"/>
    </source>
</evidence>
<evidence type="ECO:0000313" key="1">
    <source>
        <dbReference type="EMBL" id="EFG31485.1"/>
    </source>
</evidence>
<dbReference type="STRING" id="641147.HMPREF9021_00755"/>
<comment type="caution">
    <text evidence="1">The sequence shown here is derived from an EMBL/GenBank/DDBJ whole genome shotgun (WGS) entry which is preliminary data.</text>
</comment>
<proteinExistence type="predicted"/>
<reference evidence="1 2" key="2">
    <citation type="submission" date="2011-10" db="EMBL/GenBank/DDBJ databases">
        <title>The Genome Sequence of Simonsiella muelleri ATCC 29453.</title>
        <authorList>
            <consortium name="The Broad Institute Genome Sequencing Platform"/>
            <consortium name="The Broad Institute Genome Sequencing Center for Infectious Disease"/>
            <person name="Earl A."/>
            <person name="Ward D."/>
            <person name="Feldgarden M."/>
            <person name="Gevers D."/>
            <person name="Izard J."/>
            <person name="Baranova O.V."/>
            <person name="Blanton J.M."/>
            <person name="Tanner A.C."/>
            <person name="Dewhirst F."/>
            <person name="Young S.K."/>
            <person name="Zeng Q."/>
            <person name="Gargeya S."/>
            <person name="Fitzgerald M."/>
            <person name="Haas B."/>
            <person name="Abouelleil A."/>
            <person name="Alvarado L."/>
            <person name="Arachchi H.M."/>
            <person name="Berlin A."/>
            <person name="Brown A."/>
            <person name="Chapman S.B."/>
            <person name="Chen Z."/>
            <person name="Dunbar C."/>
            <person name="Freedman E."/>
            <person name="Gearin G."/>
            <person name="Goldberg J."/>
            <person name="Griggs A."/>
            <person name="Gujja S."/>
            <person name="Heiman D."/>
            <person name="Howarth C."/>
            <person name="Larson L."/>
            <person name="Lui A."/>
            <person name="MacDonald P.J.P."/>
            <person name="Montmayeur A."/>
            <person name="Murphy C."/>
            <person name="Neiman D."/>
            <person name="Pearson M."/>
            <person name="Priest M."/>
            <person name="Roberts A."/>
            <person name="Saif S."/>
            <person name="Shea T."/>
            <person name="Shenoy N."/>
            <person name="Sisk P."/>
            <person name="Stolte C."/>
            <person name="Sykes S."/>
            <person name="Wortman J."/>
            <person name="Nusbaum C."/>
            <person name="Birren B."/>
        </authorList>
    </citation>
    <scope>NUCLEOTIDE SEQUENCE [LARGE SCALE GENOMIC DNA]</scope>
    <source>
        <strain evidence="1 2">ATCC 29453</strain>
    </source>
</reference>
<dbReference type="AlphaFoldDB" id="V9H694"/>
<keyword evidence="2" id="KW-1185">Reference proteome</keyword>
<evidence type="ECO:0008006" key="3">
    <source>
        <dbReference type="Google" id="ProtNLM"/>
    </source>
</evidence>
<dbReference type="HOGENOM" id="CLU_161805_1_0_4"/>
<dbReference type="Proteomes" id="UP000017813">
    <property type="component" value="Unassembled WGS sequence"/>
</dbReference>
<dbReference type="OrthoDB" id="8613921at2"/>
<organism evidence="1 2">
    <name type="scientific">Simonsiella muelleri ATCC 29453</name>
    <dbReference type="NCBI Taxonomy" id="641147"/>
    <lineage>
        <taxon>Bacteria</taxon>
        <taxon>Pseudomonadati</taxon>
        <taxon>Pseudomonadota</taxon>
        <taxon>Betaproteobacteria</taxon>
        <taxon>Neisseriales</taxon>
        <taxon>Neisseriaceae</taxon>
        <taxon>Simonsiella</taxon>
    </lineage>
</organism>
<reference evidence="1 2" key="1">
    <citation type="submission" date="2010-03" db="EMBL/GenBank/DDBJ databases">
        <authorList>
            <consortium name="The Broad Institute Genome Sequencing Platform"/>
            <person name="Ward D."/>
            <person name="Earl A."/>
            <person name="Feldgarden M."/>
            <person name="Gevers D."/>
            <person name="Young S."/>
            <person name="Zeng Q."/>
            <person name="Koehrsen M."/>
            <person name="Alvarado L."/>
            <person name="Berlin A.M."/>
            <person name="Borenstein D."/>
            <person name="Chapman S.B."/>
            <person name="Chen Z."/>
            <person name="Engels R."/>
            <person name="Freedman E."/>
            <person name="Gellesch M."/>
            <person name="Goldberg J."/>
            <person name="Griggs A."/>
            <person name="Gujja S."/>
            <person name="Heilman E.R."/>
            <person name="Heiman D.I."/>
            <person name="Hepburn T.A."/>
            <person name="Howarth C."/>
            <person name="Jen D."/>
            <person name="Larson L."/>
            <person name="Mehta T."/>
            <person name="Park D."/>
            <person name="Pearson M."/>
            <person name="Richards J."/>
            <person name="Roberts A."/>
            <person name="Saif S."/>
            <person name="Shea T.D."/>
            <person name="Shenoy N."/>
            <person name="Sisk P."/>
            <person name="Stolte C."/>
            <person name="Sykes S.N."/>
            <person name="Walk T."/>
            <person name="White J."/>
            <person name="Yandava C."/>
            <person name="Izard J."/>
            <person name="Baranova O.V."/>
            <person name="Blanton J.M."/>
            <person name="Tanner A.C."/>
            <person name="Dewhirst F."/>
            <person name="Haas B."/>
            <person name="Nusbaum C."/>
            <person name="Birren B."/>
        </authorList>
    </citation>
    <scope>NUCLEOTIDE SEQUENCE [LARGE SCALE GENOMIC DNA]</scope>
    <source>
        <strain evidence="1 2">ATCC 29453</strain>
    </source>
</reference>
<gene>
    <name evidence="1" type="ORF">HMPREF9021_00755</name>
</gene>
<protein>
    <recommendedName>
        <fullName evidence="3">Phage protein</fullName>
    </recommendedName>
</protein>
<dbReference type="Pfam" id="PF08748">
    <property type="entry name" value="Phage_TAC_4"/>
    <property type="match status" value="1"/>
</dbReference>
<sequence>MKLTLNPNPTFELNISIPVAGQLENADVTLTVKHYPQSKLNDLLGEDGIIYADFAREVLAGWDLDEELTPQNLDKVVDNYPHFARAVFEEYGKEYYKAAEKN</sequence>
<name>V9H694_9NEIS</name>
<dbReference type="RefSeq" id="WP_002641538.1">
    <property type="nucleotide sequence ID" value="NZ_CP019448.1"/>
</dbReference>
<dbReference type="EMBL" id="ADCY02000013">
    <property type="protein sequence ID" value="EFG31485.1"/>
    <property type="molecule type" value="Genomic_DNA"/>
</dbReference>
<dbReference type="InterPro" id="IPR014859">
    <property type="entry name" value="Phage_TAC_4"/>
</dbReference>
<dbReference type="KEGG" id="smur:BWP33_09505"/>